<feature type="compositionally biased region" description="Polar residues" evidence="5">
    <location>
        <begin position="173"/>
        <end position="197"/>
    </location>
</feature>
<dbReference type="Gene3D" id="3.30.40.10">
    <property type="entry name" value="Zinc/RING finger domain, C3HC4 (zinc finger)"/>
    <property type="match status" value="2"/>
</dbReference>
<dbReference type="FunFam" id="3.30.40.10:FF:000748">
    <property type="entry name" value="PHD finger domain protein, putative"/>
    <property type="match status" value="1"/>
</dbReference>
<feature type="domain" description="PHD-type" evidence="6">
    <location>
        <begin position="592"/>
        <end position="642"/>
    </location>
</feature>
<reference evidence="7" key="1">
    <citation type="submission" date="2023-11" db="EMBL/GenBank/DDBJ databases">
        <authorList>
            <person name="Alioto T."/>
            <person name="Alioto T."/>
            <person name="Gomez Garrido J."/>
        </authorList>
    </citation>
    <scope>NUCLEOTIDE SEQUENCE</scope>
</reference>
<evidence type="ECO:0000256" key="1">
    <source>
        <dbReference type="ARBA" id="ARBA00022723"/>
    </source>
</evidence>
<feature type="compositionally biased region" description="Acidic residues" evidence="5">
    <location>
        <begin position="387"/>
        <end position="396"/>
    </location>
</feature>
<feature type="domain" description="PHD-type" evidence="6">
    <location>
        <begin position="726"/>
        <end position="785"/>
    </location>
</feature>
<sequence>MQSEMPAPEIRNRRGQERRSNSRGPAELAQRSQSRNSGREKEKVKVTGPLDSWVEPDLDVPKPSYQDQGAGPYGVLEHMQPLGEAPNAKARGRVKTEGARKSVLGRSSAAPGADARDTPEGSPAPATSMQPTDTLPAPPVVIDDERDGDYAPKMNGKKKERSMRARTAKQKSESASSNTPAADTTKQPVQQPPSASSEQHRLEYEKSKLERVVEAAKARAREVGKPDLAHAVEEVYQQSLTNARLQILLEAILTQQATQDQTREFQGYVKVAKRALKDAKNKARQAPAGNLYQQNSTPQNTAPPFQPPKVTVRPPPTQQTRPEPASAIPSTEVPEATRSKLTLKVKSPAKDSNPRRSANGNMSVSPRKRAGSAGSDSSLTSLTSNEDNGDDMDLDDEPHASTGNAGAGSTRGQSHRVKDHAAERGSLAVAGGATKRSSADAELEEERDRQLAAKKQKMSESTARDFEYQESNVRPAMPAPRSRAARVRDSALAPPSLRLDPNGSRAASTRGSRAASTDVESPLTDLSPAISRQSTPQLPKNPPKTTGKRAKTKQSPEKKHQAANDGMSGPGGGAGRDSPIGDDDNEELSENNDFCEACGGSGYLLCCDGCNRSFHFSCLDPPISDDAKELDEPWYCFVCVGKRPINESPGKHTQGLFAPLISSLKKSNPANFTLPEEVKNYFEGVAADKNGNFTEALTATKTTRGRPGYSDEQPDYYRTRDSKGNLVLCYHCGKTSNGKRAIVTCDHCSQHWHLDCLDPPLANPPALNQNGKKVHDWMCPLHADQELRRVDMMTLSRRTIHVRKPKKPKVVQTAMQRGFRNNGIIEVAEEETDDSESEFYDQEEEDGIVHKLPEKGIKLDFIDKVKNSRVQKIRDISAAYKRARLHPSAPSALKRANFAKRPFNEKQVALQLAQFANNNQDLNLGGDQVENLVGTLIAEAPTEVVNEMMAAEDVEMTKSVSSAIPPSPPSSEQPEQLSAELRKELQVLQELIRRKLEGSKT</sequence>
<dbReference type="SUPFAM" id="SSF57903">
    <property type="entry name" value="FYVE/PHD zinc finger"/>
    <property type="match status" value="2"/>
</dbReference>
<dbReference type="InterPro" id="IPR052819">
    <property type="entry name" value="Chromatin_regulatory_protein"/>
</dbReference>
<evidence type="ECO:0000256" key="3">
    <source>
        <dbReference type="ARBA" id="ARBA00022833"/>
    </source>
</evidence>
<evidence type="ECO:0000313" key="7">
    <source>
        <dbReference type="EMBL" id="CAK3901221.1"/>
    </source>
</evidence>
<feature type="compositionally biased region" description="Basic residues" evidence="5">
    <location>
        <begin position="155"/>
        <end position="169"/>
    </location>
</feature>
<dbReference type="EMBL" id="CAVMBE010000011">
    <property type="protein sequence ID" value="CAK3901221.1"/>
    <property type="molecule type" value="Genomic_DNA"/>
</dbReference>
<keyword evidence="8" id="KW-1185">Reference proteome</keyword>
<feature type="region of interest" description="Disordered" evidence="5">
    <location>
        <begin position="280"/>
        <end position="588"/>
    </location>
</feature>
<feature type="compositionally biased region" description="Low complexity" evidence="5">
    <location>
        <begin position="473"/>
        <end position="482"/>
    </location>
</feature>
<dbReference type="CDD" id="cd15534">
    <property type="entry name" value="PHD2_PHF12_Rco1"/>
    <property type="match status" value="1"/>
</dbReference>
<dbReference type="PANTHER" id="PTHR47636">
    <property type="entry name" value="TRANSCRIPTIONAL REGULATORY PROTEIN RCO1"/>
    <property type="match status" value="1"/>
</dbReference>
<dbReference type="Proteomes" id="UP001296104">
    <property type="component" value="Unassembled WGS sequence"/>
</dbReference>
<dbReference type="PROSITE" id="PS01359">
    <property type="entry name" value="ZF_PHD_1"/>
    <property type="match status" value="1"/>
</dbReference>
<dbReference type="GO" id="GO:0032221">
    <property type="term" value="C:Rpd3S complex"/>
    <property type="evidence" value="ECO:0007669"/>
    <property type="project" value="TreeGrafter"/>
</dbReference>
<evidence type="ECO:0000259" key="6">
    <source>
        <dbReference type="PROSITE" id="PS50016"/>
    </source>
</evidence>
<dbReference type="InterPro" id="IPR019786">
    <property type="entry name" value="Zinc_finger_PHD-type_CS"/>
</dbReference>
<dbReference type="PROSITE" id="PS50016">
    <property type="entry name" value="ZF_PHD_2"/>
    <property type="match status" value="2"/>
</dbReference>
<feature type="compositionally biased region" description="Low complexity" evidence="5">
    <location>
        <begin position="308"/>
        <end position="324"/>
    </location>
</feature>
<feature type="region of interest" description="Disordered" evidence="5">
    <location>
        <begin position="1"/>
        <end position="205"/>
    </location>
</feature>
<name>A0AAI8YUY6_9PEZI</name>
<dbReference type="InterPro" id="IPR019787">
    <property type="entry name" value="Znf_PHD-finger"/>
</dbReference>
<keyword evidence="1" id="KW-0479">Metal-binding</keyword>
<feature type="compositionally biased region" description="Polar residues" evidence="5">
    <location>
        <begin position="374"/>
        <end position="386"/>
    </location>
</feature>
<dbReference type="InterPro" id="IPR011011">
    <property type="entry name" value="Znf_FYVE_PHD"/>
</dbReference>
<dbReference type="InterPro" id="IPR013083">
    <property type="entry name" value="Znf_RING/FYVE/PHD"/>
</dbReference>
<accession>A0AAI8YUY6</accession>
<comment type="caution">
    <text evidence="7">The sequence shown here is derived from an EMBL/GenBank/DDBJ whole genome shotgun (WGS) entry which is preliminary data.</text>
</comment>
<gene>
    <name evidence="7" type="ORF">LECACI_7A002462</name>
</gene>
<keyword evidence="2 4" id="KW-0863">Zinc-finger</keyword>
<feature type="region of interest" description="Disordered" evidence="5">
    <location>
        <begin position="956"/>
        <end position="979"/>
    </location>
</feature>
<protein>
    <submittedName>
        <fullName evidence="7">Curved DNA-binding</fullName>
    </submittedName>
</protein>
<organism evidence="7 8">
    <name type="scientific">Lecanosticta acicola</name>
    <dbReference type="NCBI Taxonomy" id="111012"/>
    <lineage>
        <taxon>Eukaryota</taxon>
        <taxon>Fungi</taxon>
        <taxon>Dikarya</taxon>
        <taxon>Ascomycota</taxon>
        <taxon>Pezizomycotina</taxon>
        <taxon>Dothideomycetes</taxon>
        <taxon>Dothideomycetidae</taxon>
        <taxon>Mycosphaerellales</taxon>
        <taxon>Mycosphaerellaceae</taxon>
        <taxon>Lecanosticta</taxon>
    </lineage>
</organism>
<dbReference type="GO" id="GO:0008270">
    <property type="term" value="F:zinc ion binding"/>
    <property type="evidence" value="ECO:0007669"/>
    <property type="project" value="UniProtKB-KW"/>
</dbReference>
<dbReference type="PANTHER" id="PTHR47636:SF1">
    <property type="entry name" value="TRANSCRIPTIONAL REGULATORY PROTEIN RCO1"/>
    <property type="match status" value="1"/>
</dbReference>
<dbReference type="Pfam" id="PF00628">
    <property type="entry name" value="PHD"/>
    <property type="match status" value="2"/>
</dbReference>
<evidence type="ECO:0000313" key="8">
    <source>
        <dbReference type="Proteomes" id="UP001296104"/>
    </source>
</evidence>
<feature type="compositionally biased region" description="Low complexity" evidence="5">
    <location>
        <begin position="503"/>
        <end position="517"/>
    </location>
</feature>
<proteinExistence type="predicted"/>
<dbReference type="GO" id="GO:0006357">
    <property type="term" value="P:regulation of transcription by RNA polymerase II"/>
    <property type="evidence" value="ECO:0007669"/>
    <property type="project" value="TreeGrafter"/>
</dbReference>
<dbReference type="GO" id="GO:0003677">
    <property type="term" value="F:DNA binding"/>
    <property type="evidence" value="ECO:0007669"/>
    <property type="project" value="UniProtKB-KW"/>
</dbReference>
<keyword evidence="3" id="KW-0862">Zinc</keyword>
<dbReference type="AlphaFoldDB" id="A0AAI8YUY6"/>
<feature type="compositionally biased region" description="Polar residues" evidence="5">
    <location>
        <begin position="291"/>
        <end position="302"/>
    </location>
</feature>
<evidence type="ECO:0000256" key="2">
    <source>
        <dbReference type="ARBA" id="ARBA00022771"/>
    </source>
</evidence>
<dbReference type="InterPro" id="IPR001965">
    <property type="entry name" value="Znf_PHD"/>
</dbReference>
<feature type="compositionally biased region" description="Polar residues" evidence="5">
    <location>
        <begin position="355"/>
        <end position="364"/>
    </location>
</feature>
<dbReference type="CDD" id="cd15535">
    <property type="entry name" value="PHD1_Rco1"/>
    <property type="match status" value="1"/>
</dbReference>
<feature type="compositionally biased region" description="Basic and acidic residues" evidence="5">
    <location>
        <begin position="10"/>
        <end position="20"/>
    </location>
</feature>
<evidence type="ECO:0000256" key="4">
    <source>
        <dbReference type="PROSITE-ProRule" id="PRU00146"/>
    </source>
</evidence>
<evidence type="ECO:0000256" key="5">
    <source>
        <dbReference type="SAM" id="MobiDB-lite"/>
    </source>
</evidence>
<dbReference type="SMART" id="SM00249">
    <property type="entry name" value="PHD"/>
    <property type="match status" value="2"/>
</dbReference>
<keyword evidence="7" id="KW-0238">DNA-binding</keyword>